<dbReference type="SUPFAM" id="SSF47384">
    <property type="entry name" value="Homodimeric domain of signal transducing histidine kinase"/>
    <property type="match status" value="1"/>
</dbReference>
<dbReference type="InterPro" id="IPR036097">
    <property type="entry name" value="HisK_dim/P_sf"/>
</dbReference>
<dbReference type="CDD" id="cd17546">
    <property type="entry name" value="REC_hyHK_CKI1_RcsC-like"/>
    <property type="match status" value="1"/>
</dbReference>
<dbReference type="InterPro" id="IPR036890">
    <property type="entry name" value="HATPase_C_sf"/>
</dbReference>
<dbReference type="RefSeq" id="WP_207252944.1">
    <property type="nucleotide sequence ID" value="NZ_JAFMPM010000008.1"/>
</dbReference>
<dbReference type="CDD" id="cd16922">
    <property type="entry name" value="HATPase_EvgS-ArcB-TorS-like"/>
    <property type="match status" value="1"/>
</dbReference>
<dbReference type="PRINTS" id="PR00344">
    <property type="entry name" value="BCTRLSENSOR"/>
</dbReference>
<evidence type="ECO:0000256" key="4">
    <source>
        <dbReference type="ARBA" id="ARBA00023012"/>
    </source>
</evidence>
<feature type="transmembrane region" description="Helical" evidence="6">
    <location>
        <begin position="311"/>
        <end position="328"/>
    </location>
</feature>
<keyword evidence="6" id="KW-0812">Transmembrane</keyword>
<dbReference type="Gene3D" id="2.60.40.2380">
    <property type="match status" value="1"/>
</dbReference>
<dbReference type="Pfam" id="PF00072">
    <property type="entry name" value="Response_reg"/>
    <property type="match status" value="1"/>
</dbReference>
<dbReference type="InterPro" id="IPR003661">
    <property type="entry name" value="HisK_dim/P_dom"/>
</dbReference>
<keyword evidence="3 5" id="KW-0597">Phosphoprotein</keyword>
<dbReference type="EMBL" id="CP072748">
    <property type="protein sequence ID" value="QTX10007.1"/>
    <property type="molecule type" value="Genomic_DNA"/>
</dbReference>
<dbReference type="EC" id="2.7.13.3" evidence="2"/>
<evidence type="ECO:0000256" key="3">
    <source>
        <dbReference type="ARBA" id="ARBA00022553"/>
    </source>
</evidence>
<feature type="transmembrane region" description="Helical" evidence="6">
    <location>
        <begin position="340"/>
        <end position="365"/>
    </location>
</feature>
<feature type="transmembrane region" description="Helical" evidence="6">
    <location>
        <begin position="258"/>
        <end position="275"/>
    </location>
</feature>
<accession>A0A8B0SJQ9</accession>
<feature type="transmembrane region" description="Helical" evidence="6">
    <location>
        <begin position="194"/>
        <end position="214"/>
    </location>
</feature>
<dbReference type="PROSITE" id="PS50109">
    <property type="entry name" value="HIS_KIN"/>
    <property type="match status" value="1"/>
</dbReference>
<feature type="transmembrane region" description="Helical" evidence="6">
    <location>
        <begin position="287"/>
        <end position="305"/>
    </location>
</feature>
<dbReference type="Proteomes" id="UP000664466">
    <property type="component" value="Unassembled WGS sequence"/>
</dbReference>
<sequence>MIFLPAVRVGKVAGIDVSMVVRLILLWCLWVTVVFAGESVMVLDDTQSSLSAAAFMEVLEDPSRVLRLEQVVASASQSFEANTQTLPSFGRTRSAYWVHFKLMATSQQPWYLLSDSLLEDEYDLFVWDGIADVTARYAKELTDYRRPAWILHLPQQQTLDIYIRATNGDAVFNLPVELLTAEAMLTHSNQAYRLYASVYFGMVILAIYNLFLFFIIREKSYLILSVHIMAMVITMHISNPVFDGIDFLRDTGSHFFTAPAYIAIISLSLFVRQLLQTQQCAPVMDRLLLMVVWLAVVFLPITGWIPGGTLLTNSLALLTILVVFFASISVMRRGSRVANYFFGIFLLVFLFIVPNLLVLVFQASAWNLQSFYVKGMPLGHLVFILLLSLIQAERVRHLREDNERVQAANQAKTTFIATISHELRTPLNAIVQLVSLLKQESSVPQQQDYVSKLAVSATHMLRLINNVLDISKIDRGVVNLVVAPLHLSQVVRDIQTVLTAQASEKGLKWTVDCEPALSEMVLGDATCLTQVLLNLTHNGIKYTQSGYVSLTVERSYCDDDTHVAVLFKVKDSGHGICPEHLIQIYEPFVQVHLGANYSQQGVGLGLAICYRLVQAMGGELQVESEVGSGSCFYFTLRFKKQDSTYNAQETLITPFPVLLDNSPKRILLVDDDEINRFVTRRLLEVKGCAVALAADGQAALDVVHQQAQPFDLVLMDVSMPCMDGYETTRRLRACGYQFPIVALTAHAVSGERERCEAAGMNDFFTKPFELHELEQMVSQWIPNKERG</sequence>
<dbReference type="InterPro" id="IPR004358">
    <property type="entry name" value="Sig_transdc_His_kin-like_C"/>
</dbReference>
<dbReference type="SMART" id="SM00388">
    <property type="entry name" value="HisKA"/>
    <property type="match status" value="1"/>
</dbReference>
<dbReference type="PROSITE" id="PS50110">
    <property type="entry name" value="RESPONSE_REGULATORY"/>
    <property type="match status" value="1"/>
</dbReference>
<gene>
    <name evidence="10" type="ORF">J1836_015580</name>
    <name evidence="9" type="ORF">J1836_20190</name>
</gene>
<dbReference type="InterPro" id="IPR003594">
    <property type="entry name" value="HATPase_dom"/>
</dbReference>
<reference evidence="9 11" key="1">
    <citation type="submission" date="2021-03" db="EMBL/GenBank/DDBJ databases">
        <title>Draft genome and methylome analysis of Thiotrix fructosivoruns ATCC 49748.</title>
        <authorList>
            <person name="Fomenkov A."/>
            <person name="Grabovich M.Y."/>
            <person name="Roberts R.J."/>
        </authorList>
    </citation>
    <scope>NUCLEOTIDE SEQUENCE [LARGE SCALE GENOMIC DNA]</scope>
    <source>
        <strain evidence="9 11">ATCC 49748</strain>
    </source>
</reference>
<evidence type="ECO:0000256" key="5">
    <source>
        <dbReference type="PROSITE-ProRule" id="PRU00169"/>
    </source>
</evidence>
<dbReference type="Gene3D" id="1.10.287.130">
    <property type="match status" value="1"/>
</dbReference>
<dbReference type="InterPro" id="IPR005467">
    <property type="entry name" value="His_kinase_dom"/>
</dbReference>
<dbReference type="EMBL" id="JAFMPM010000008">
    <property type="protein sequence ID" value="MBO0615221.1"/>
    <property type="molecule type" value="Genomic_DNA"/>
</dbReference>
<dbReference type="Pfam" id="PF07695">
    <property type="entry name" value="7TMR-DISM_7TM"/>
    <property type="match status" value="1"/>
</dbReference>
<feature type="domain" description="Histidine kinase" evidence="7">
    <location>
        <begin position="418"/>
        <end position="640"/>
    </location>
</feature>
<dbReference type="PANTHER" id="PTHR45339:SF5">
    <property type="entry name" value="HISTIDINE KINASE"/>
    <property type="match status" value="1"/>
</dbReference>
<feature type="modified residue" description="4-aspartylphosphate" evidence="5">
    <location>
        <position position="716"/>
    </location>
</feature>
<dbReference type="CDD" id="cd00082">
    <property type="entry name" value="HisKA"/>
    <property type="match status" value="1"/>
</dbReference>
<dbReference type="Gene3D" id="3.30.565.10">
    <property type="entry name" value="Histidine kinase-like ATPase, C-terminal domain"/>
    <property type="match status" value="1"/>
</dbReference>
<dbReference type="PANTHER" id="PTHR45339">
    <property type="entry name" value="HYBRID SIGNAL TRANSDUCTION HISTIDINE KINASE J"/>
    <property type="match status" value="1"/>
</dbReference>
<evidence type="ECO:0000256" key="2">
    <source>
        <dbReference type="ARBA" id="ARBA00012438"/>
    </source>
</evidence>
<feature type="transmembrane region" description="Helical" evidence="6">
    <location>
        <begin position="12"/>
        <end position="36"/>
    </location>
</feature>
<comment type="catalytic activity">
    <reaction evidence="1">
        <text>ATP + protein L-histidine = ADP + protein N-phospho-L-histidine.</text>
        <dbReference type="EC" id="2.7.13.3"/>
    </reaction>
</comment>
<dbReference type="SMART" id="SM00387">
    <property type="entry name" value="HATPase_c"/>
    <property type="match status" value="1"/>
</dbReference>
<evidence type="ECO:0000256" key="1">
    <source>
        <dbReference type="ARBA" id="ARBA00000085"/>
    </source>
</evidence>
<evidence type="ECO:0000313" key="9">
    <source>
        <dbReference type="EMBL" id="MBO0615221.1"/>
    </source>
</evidence>
<dbReference type="Gene3D" id="3.40.50.2300">
    <property type="match status" value="1"/>
</dbReference>
<dbReference type="InterPro" id="IPR011006">
    <property type="entry name" value="CheY-like_superfamily"/>
</dbReference>
<keyword evidence="4" id="KW-0902">Two-component regulatory system</keyword>
<feature type="domain" description="Response regulatory" evidence="8">
    <location>
        <begin position="665"/>
        <end position="781"/>
    </location>
</feature>
<dbReference type="Pfam" id="PF00512">
    <property type="entry name" value="HisKA"/>
    <property type="match status" value="1"/>
</dbReference>
<evidence type="ECO:0000313" key="10">
    <source>
        <dbReference type="EMBL" id="QTX10007.1"/>
    </source>
</evidence>
<dbReference type="GO" id="GO:0000155">
    <property type="term" value="F:phosphorelay sensor kinase activity"/>
    <property type="evidence" value="ECO:0007669"/>
    <property type="project" value="InterPro"/>
</dbReference>
<proteinExistence type="predicted"/>
<dbReference type="FunFam" id="3.30.565.10:FF:000010">
    <property type="entry name" value="Sensor histidine kinase RcsC"/>
    <property type="match status" value="1"/>
</dbReference>
<keyword evidence="11" id="KW-1185">Reference proteome</keyword>
<evidence type="ECO:0000259" key="8">
    <source>
        <dbReference type="PROSITE" id="PS50110"/>
    </source>
</evidence>
<dbReference type="InterPro" id="IPR001789">
    <property type="entry name" value="Sig_transdc_resp-reg_receiver"/>
</dbReference>
<keyword evidence="6" id="KW-1133">Transmembrane helix</keyword>
<evidence type="ECO:0000256" key="6">
    <source>
        <dbReference type="SAM" id="Phobius"/>
    </source>
</evidence>
<dbReference type="SUPFAM" id="SSF55874">
    <property type="entry name" value="ATPase domain of HSP90 chaperone/DNA topoisomerase II/histidine kinase"/>
    <property type="match status" value="1"/>
</dbReference>
<dbReference type="InterPro" id="IPR011622">
    <property type="entry name" value="7TMR_DISM_rcpt_extracell_dom2"/>
</dbReference>
<dbReference type="Pfam" id="PF07696">
    <property type="entry name" value="7TMR-DISMED2"/>
    <property type="match status" value="1"/>
</dbReference>
<dbReference type="AlphaFoldDB" id="A0A8B0SJQ9"/>
<keyword evidence="6" id="KW-0472">Membrane</keyword>
<reference evidence="10" key="2">
    <citation type="submission" date="2021-04" db="EMBL/GenBank/DDBJ databases">
        <title>Complete Genome and methylome analysis of Thiothrix fructosivorans ATCC 49748.</title>
        <authorList>
            <person name="Fomenkov A."/>
            <person name="Sun L."/>
            <person name="Vincze T."/>
            <person name="Grabovich M.Y."/>
            <person name="Roberts R.J."/>
        </authorList>
    </citation>
    <scope>NUCLEOTIDE SEQUENCE</scope>
    <source>
        <strain evidence="10">ATCC 49748</strain>
    </source>
</reference>
<organism evidence="10">
    <name type="scientific">Thiothrix fructosivorans</name>
    <dbReference type="NCBI Taxonomy" id="111770"/>
    <lineage>
        <taxon>Bacteria</taxon>
        <taxon>Pseudomonadati</taxon>
        <taxon>Pseudomonadota</taxon>
        <taxon>Gammaproteobacteria</taxon>
        <taxon>Thiotrichales</taxon>
        <taxon>Thiotrichaceae</taxon>
        <taxon>Thiothrix</taxon>
    </lineage>
</organism>
<evidence type="ECO:0000259" key="7">
    <source>
        <dbReference type="PROSITE" id="PS50109"/>
    </source>
</evidence>
<dbReference type="InterPro" id="IPR011623">
    <property type="entry name" value="7TMR_DISM_rcpt_extracell_dom1"/>
</dbReference>
<dbReference type="Pfam" id="PF02518">
    <property type="entry name" value="HATPase_c"/>
    <property type="match status" value="1"/>
</dbReference>
<name>A0A8B0SJQ9_9GAMM</name>
<dbReference type="SMART" id="SM00448">
    <property type="entry name" value="REC"/>
    <property type="match status" value="1"/>
</dbReference>
<protein>
    <recommendedName>
        <fullName evidence="2">histidine kinase</fullName>
        <ecNumber evidence="2">2.7.13.3</ecNumber>
    </recommendedName>
</protein>
<evidence type="ECO:0000313" key="11">
    <source>
        <dbReference type="Proteomes" id="UP000664466"/>
    </source>
</evidence>
<feature type="transmembrane region" description="Helical" evidence="6">
    <location>
        <begin position="221"/>
        <end position="238"/>
    </location>
</feature>
<dbReference type="SUPFAM" id="SSF52172">
    <property type="entry name" value="CheY-like"/>
    <property type="match status" value="1"/>
</dbReference>